<evidence type="ECO:0000256" key="3">
    <source>
        <dbReference type="ARBA" id="ARBA00022832"/>
    </source>
</evidence>
<dbReference type="EMBL" id="JAUJSQ010000010">
    <property type="protein sequence ID" value="MDN7934267.1"/>
    <property type="molecule type" value="Genomic_DNA"/>
</dbReference>
<dbReference type="Pfam" id="PF00501">
    <property type="entry name" value="AMP-binding"/>
    <property type="match status" value="1"/>
</dbReference>
<dbReference type="Pfam" id="PF13193">
    <property type="entry name" value="AMP-binding_C"/>
    <property type="match status" value="1"/>
</dbReference>
<comment type="caution">
    <text evidence="7">The sequence shown here is derived from an EMBL/GenBank/DDBJ whole genome shotgun (WGS) entry which is preliminary data.</text>
</comment>
<dbReference type="PROSITE" id="PS00455">
    <property type="entry name" value="AMP_BINDING"/>
    <property type="match status" value="1"/>
</dbReference>
<dbReference type="SUPFAM" id="SSF56801">
    <property type="entry name" value="Acetyl-CoA synthetase-like"/>
    <property type="match status" value="1"/>
</dbReference>
<dbReference type="PANTHER" id="PTHR43859">
    <property type="entry name" value="ACYL-ACTIVATING ENZYME"/>
    <property type="match status" value="1"/>
</dbReference>
<dbReference type="GO" id="GO:0016874">
    <property type="term" value="F:ligase activity"/>
    <property type="evidence" value="ECO:0007669"/>
    <property type="project" value="UniProtKB-KW"/>
</dbReference>
<evidence type="ECO:0000313" key="7">
    <source>
        <dbReference type="EMBL" id="MDN7934267.1"/>
    </source>
</evidence>
<accession>A0ABT8PGK0</accession>
<dbReference type="NCBIfam" id="NF005426">
    <property type="entry name" value="PRK07008.1"/>
    <property type="match status" value="1"/>
</dbReference>
<keyword evidence="2 7" id="KW-0436">Ligase</keyword>
<proteinExistence type="inferred from homology"/>
<keyword evidence="8" id="KW-1185">Reference proteome</keyword>
<dbReference type="NCBIfam" id="NF004837">
    <property type="entry name" value="PRK06187.1"/>
    <property type="match status" value="1"/>
</dbReference>
<keyword evidence="4" id="KW-0443">Lipid metabolism</keyword>
<evidence type="ECO:0000259" key="6">
    <source>
        <dbReference type="Pfam" id="PF13193"/>
    </source>
</evidence>
<evidence type="ECO:0000259" key="5">
    <source>
        <dbReference type="Pfam" id="PF00501"/>
    </source>
</evidence>
<dbReference type="CDD" id="cd12119">
    <property type="entry name" value="ttLC_FACS_AlkK_like"/>
    <property type="match status" value="1"/>
</dbReference>
<dbReference type="InterPro" id="IPR042099">
    <property type="entry name" value="ANL_N_sf"/>
</dbReference>
<dbReference type="InterPro" id="IPR020845">
    <property type="entry name" value="AMP-binding_CS"/>
</dbReference>
<dbReference type="Gene3D" id="3.40.50.12780">
    <property type="entry name" value="N-terminal domain of ligase-like"/>
    <property type="match status" value="1"/>
</dbReference>
<protein>
    <submittedName>
        <fullName evidence="7">3-(Methylthio)propionyl-CoA ligase</fullName>
    </submittedName>
</protein>
<dbReference type="InterPro" id="IPR000873">
    <property type="entry name" value="AMP-dep_synth/lig_dom"/>
</dbReference>
<gene>
    <name evidence="7" type="ORF">QZM52_23525</name>
</gene>
<reference evidence="7" key="1">
    <citation type="submission" date="2023-07" db="EMBL/GenBank/DDBJ databases">
        <title>A collection of bacterial strains from the Burkholderia cepacia Research Laboratory and Repository.</title>
        <authorList>
            <person name="Lipuma J."/>
            <person name="Spilker T."/>
            <person name="Caverly L."/>
        </authorList>
    </citation>
    <scope>NUCLEOTIDE SEQUENCE</scope>
    <source>
        <strain evidence="7">AU42020</strain>
    </source>
</reference>
<feature type="domain" description="AMP-dependent synthetase/ligase" evidence="5">
    <location>
        <begin position="20"/>
        <end position="401"/>
    </location>
</feature>
<evidence type="ECO:0000313" key="8">
    <source>
        <dbReference type="Proteomes" id="UP001171606"/>
    </source>
</evidence>
<dbReference type="InterPro" id="IPR025110">
    <property type="entry name" value="AMP-bd_C"/>
</dbReference>
<organism evidence="7 8">
    <name type="scientific">Burkholderia metallica</name>
    <dbReference type="NCBI Taxonomy" id="488729"/>
    <lineage>
        <taxon>Bacteria</taxon>
        <taxon>Pseudomonadati</taxon>
        <taxon>Pseudomonadota</taxon>
        <taxon>Betaproteobacteria</taxon>
        <taxon>Burkholderiales</taxon>
        <taxon>Burkholderiaceae</taxon>
        <taxon>Burkholderia</taxon>
        <taxon>Burkholderia cepacia complex</taxon>
    </lineage>
</organism>
<evidence type="ECO:0000256" key="1">
    <source>
        <dbReference type="ARBA" id="ARBA00006432"/>
    </source>
</evidence>
<dbReference type="InterPro" id="IPR045851">
    <property type="entry name" value="AMP-bd_C_sf"/>
</dbReference>
<dbReference type="PANTHER" id="PTHR43859:SF4">
    <property type="entry name" value="BUTANOATE--COA LIGASE AAE1-RELATED"/>
    <property type="match status" value="1"/>
</dbReference>
<sequence length="541" mass="59206">MAMTGRMMSTPLLISSIIRRAARYSGGVEIVSRGSDGGIHRYTYRECELRARKLAQALEALGVRQGDRIGTLAWNSYRHLELYYAVPGAGGVCHTINPRLFPEQIVHIVNDAEDTYVCFDVQFLPLVEEIAGRCPGVKAWIMMAGREDMPAASTASLLCYEESIGAQDGNYEWPVLDENLASGLCYTSGTTGNPKGVLYSHRSTVLHSYSSALPDSLNCSASEVIMPVVPMFHVNAWELPYSAPLVGAKLVLPGQRLDGASLYELIEGEQVTYSAGVPTVWLGLLEHVRSNDLKFSTFRRTGIGGSAVSRSMIRAFKELGVDVAHGWGMTETSAMGASCTLRRQHAGLSESEQEKVLEKQGTVIPGIDMKIVDGQGHELPWDGKTAGDLLVRGPWIIDSYYGKDTSPLEDGWFPTGDVATIDADGYMQITDRSKDVVKSGGEWISSIDIENIAAAHPAVHMAACIAVRHPKWGERPLLVAVKKADANVSRDELLQFFEGKVAKWWVPDDVVFVDAMPMTATGKFQKAALREKFKEHRLPTA</sequence>
<dbReference type="Proteomes" id="UP001171606">
    <property type="component" value="Unassembled WGS sequence"/>
</dbReference>
<evidence type="ECO:0000256" key="4">
    <source>
        <dbReference type="ARBA" id="ARBA00023098"/>
    </source>
</evidence>
<dbReference type="Gene3D" id="3.30.300.30">
    <property type="match status" value="1"/>
</dbReference>
<comment type="similarity">
    <text evidence="1">Belongs to the ATP-dependent AMP-binding enzyme family.</text>
</comment>
<name>A0ABT8PGK0_9BURK</name>
<dbReference type="RefSeq" id="WP_301756522.1">
    <property type="nucleotide sequence ID" value="NZ_JAUJSQ010000010.1"/>
</dbReference>
<keyword evidence="3" id="KW-0276">Fatty acid metabolism</keyword>
<feature type="domain" description="AMP-binding enzyme C-terminal" evidence="6">
    <location>
        <begin position="449"/>
        <end position="523"/>
    </location>
</feature>
<evidence type="ECO:0000256" key="2">
    <source>
        <dbReference type="ARBA" id="ARBA00022598"/>
    </source>
</evidence>